<feature type="transmembrane region" description="Helical" evidence="3">
    <location>
        <begin position="187"/>
        <end position="203"/>
    </location>
</feature>
<evidence type="ECO:0000313" key="5">
    <source>
        <dbReference type="EMBL" id="RLV50203.1"/>
    </source>
</evidence>
<evidence type="ECO:0000256" key="3">
    <source>
        <dbReference type="SAM" id="Phobius"/>
    </source>
</evidence>
<dbReference type="OrthoDB" id="2087435at2"/>
<feature type="transmembrane region" description="Helical" evidence="3">
    <location>
        <begin position="153"/>
        <end position="175"/>
    </location>
</feature>
<feature type="compositionally biased region" description="Pro residues" evidence="2">
    <location>
        <begin position="80"/>
        <end position="89"/>
    </location>
</feature>
<proteinExistence type="inferred from homology"/>
<reference evidence="5 6" key="1">
    <citation type="submission" date="2018-10" db="EMBL/GenBank/DDBJ databases">
        <title>Marmoricola sp. 4Q3S-7 whole genome shotgun sequence.</title>
        <authorList>
            <person name="Li F."/>
        </authorList>
    </citation>
    <scope>NUCLEOTIDE SEQUENCE [LARGE SCALE GENOMIC DNA]</scope>
    <source>
        <strain evidence="5 6">4Q3S-7</strain>
    </source>
</reference>
<keyword evidence="3" id="KW-1133">Transmembrane helix</keyword>
<organism evidence="5 6">
    <name type="scientific">Nocardioides mangrovicus</name>
    <dbReference type="NCBI Taxonomy" id="2478913"/>
    <lineage>
        <taxon>Bacteria</taxon>
        <taxon>Bacillati</taxon>
        <taxon>Actinomycetota</taxon>
        <taxon>Actinomycetes</taxon>
        <taxon>Propionibacteriales</taxon>
        <taxon>Nocardioidaceae</taxon>
        <taxon>Nocardioides</taxon>
    </lineage>
</organism>
<dbReference type="GO" id="GO:0006465">
    <property type="term" value="P:signal peptide processing"/>
    <property type="evidence" value="ECO:0007669"/>
    <property type="project" value="TreeGrafter"/>
</dbReference>
<comment type="similarity">
    <text evidence="1">Belongs to the peptidase A24 family.</text>
</comment>
<feature type="transmembrane region" description="Helical" evidence="3">
    <location>
        <begin position="262"/>
        <end position="285"/>
    </location>
</feature>
<accession>A0A3L8P677</accession>
<dbReference type="InterPro" id="IPR000045">
    <property type="entry name" value="Prepilin_IV_endopep_pep"/>
</dbReference>
<dbReference type="RefSeq" id="WP_121805180.1">
    <property type="nucleotide sequence ID" value="NZ_RDBE01000005.1"/>
</dbReference>
<feature type="compositionally biased region" description="Polar residues" evidence="2">
    <location>
        <begin position="63"/>
        <end position="72"/>
    </location>
</feature>
<sequence length="290" mass="30438">MDHVWAALLCAALAGGASWFVPRLVAAVPEPVPEPQTDEAQLEAEADVASNPGEPGGDPTKLGSASQPSGNSRGFAGHPAKPPPRPAAPADPPKPLYLDLAARPDLAPWSALAGALAGVLFGAVLGFDWALLFLVPFVPLGVALGYIDWHTRLLPTWLIAPAYPALVVLVLLAGVLSGDWSDVRRAAFGWLVIGGFYLVQWLISPRIMGYGDVRLAGLLGIMLGYLGWSEIVVGLFAPILGQGLPQLLVTIVRRRRPVARPFGPAMLVASALVVAIGPPLGQWYAGRIGL</sequence>
<evidence type="ECO:0000259" key="4">
    <source>
        <dbReference type="Pfam" id="PF01478"/>
    </source>
</evidence>
<feature type="domain" description="Prepilin type IV endopeptidase peptidase" evidence="4">
    <location>
        <begin position="141"/>
        <end position="239"/>
    </location>
</feature>
<dbReference type="Proteomes" id="UP000281708">
    <property type="component" value="Unassembled WGS sequence"/>
</dbReference>
<comment type="caution">
    <text evidence="5">The sequence shown here is derived from an EMBL/GenBank/DDBJ whole genome shotgun (WGS) entry which is preliminary data.</text>
</comment>
<name>A0A3L8P677_9ACTN</name>
<keyword evidence="3" id="KW-0812">Transmembrane</keyword>
<protein>
    <submittedName>
        <fullName evidence="5">Prepilin peptidase</fullName>
    </submittedName>
</protein>
<evidence type="ECO:0000256" key="2">
    <source>
        <dbReference type="SAM" id="MobiDB-lite"/>
    </source>
</evidence>
<gene>
    <name evidence="5" type="ORF">D9V37_05630</name>
</gene>
<keyword evidence="6" id="KW-1185">Reference proteome</keyword>
<dbReference type="PANTHER" id="PTHR30487:SF0">
    <property type="entry name" value="PREPILIN LEADER PEPTIDASE_N-METHYLTRANSFERASE-RELATED"/>
    <property type="match status" value="1"/>
</dbReference>
<dbReference type="EMBL" id="RDBE01000005">
    <property type="protein sequence ID" value="RLV50203.1"/>
    <property type="molecule type" value="Genomic_DNA"/>
</dbReference>
<dbReference type="AlphaFoldDB" id="A0A3L8P677"/>
<dbReference type="GO" id="GO:0005886">
    <property type="term" value="C:plasma membrane"/>
    <property type="evidence" value="ECO:0007669"/>
    <property type="project" value="TreeGrafter"/>
</dbReference>
<dbReference type="InterPro" id="IPR050882">
    <property type="entry name" value="Prepilin_peptidase/N-MTase"/>
</dbReference>
<feature type="transmembrane region" description="Helical" evidence="3">
    <location>
        <begin position="215"/>
        <end position="241"/>
    </location>
</feature>
<feature type="region of interest" description="Disordered" evidence="2">
    <location>
        <begin position="32"/>
        <end position="89"/>
    </location>
</feature>
<evidence type="ECO:0000313" key="6">
    <source>
        <dbReference type="Proteomes" id="UP000281708"/>
    </source>
</evidence>
<feature type="compositionally biased region" description="Acidic residues" evidence="2">
    <location>
        <begin position="36"/>
        <end position="46"/>
    </location>
</feature>
<feature type="transmembrane region" description="Helical" evidence="3">
    <location>
        <begin position="129"/>
        <end position="147"/>
    </location>
</feature>
<feature type="transmembrane region" description="Helical" evidence="3">
    <location>
        <begin position="106"/>
        <end position="124"/>
    </location>
</feature>
<dbReference type="Pfam" id="PF01478">
    <property type="entry name" value="Peptidase_A24"/>
    <property type="match status" value="1"/>
</dbReference>
<evidence type="ECO:0000256" key="1">
    <source>
        <dbReference type="ARBA" id="ARBA00005801"/>
    </source>
</evidence>
<dbReference type="GO" id="GO:0004190">
    <property type="term" value="F:aspartic-type endopeptidase activity"/>
    <property type="evidence" value="ECO:0007669"/>
    <property type="project" value="InterPro"/>
</dbReference>
<dbReference type="PANTHER" id="PTHR30487">
    <property type="entry name" value="TYPE 4 PREPILIN-LIKE PROTEINS LEADER PEPTIDE-PROCESSING ENZYME"/>
    <property type="match status" value="1"/>
</dbReference>
<keyword evidence="3" id="KW-0472">Membrane</keyword>
<dbReference type="Gene3D" id="1.20.120.1220">
    <property type="match status" value="1"/>
</dbReference>